<evidence type="ECO:0000313" key="2">
    <source>
        <dbReference type="Proteomes" id="UP000288079"/>
    </source>
</evidence>
<sequence>MTRAKNNMKYEVIQKREVDQQTGIISDLTIRLSGPIVSKDYPDEMRLIIYEDYTEGKNTVYRFLTNEFELTAITIAGLYREC</sequence>
<keyword evidence="2" id="KW-1185">Reference proteome</keyword>
<gene>
    <name evidence="1" type="ORF">KGMB02408_14320</name>
</gene>
<evidence type="ECO:0000313" key="1">
    <source>
        <dbReference type="EMBL" id="GCB34487.1"/>
    </source>
</evidence>
<protein>
    <submittedName>
        <fullName evidence="1">Uncharacterized protein</fullName>
    </submittedName>
</protein>
<dbReference type="RefSeq" id="WP_200832883.1">
    <property type="nucleotide sequence ID" value="NZ_BHWB01000003.1"/>
</dbReference>
<proteinExistence type="predicted"/>
<dbReference type="EMBL" id="BHWB01000003">
    <property type="protein sequence ID" value="GCB34487.1"/>
    <property type="molecule type" value="Genomic_DNA"/>
</dbReference>
<comment type="caution">
    <text evidence="1">The sequence shown here is derived from an EMBL/GenBank/DDBJ whole genome shotgun (WGS) entry which is preliminary data.</text>
</comment>
<accession>A0A401LSV4</accession>
<dbReference type="AlphaFoldDB" id="A0A401LSV4"/>
<dbReference type="Proteomes" id="UP000288079">
    <property type="component" value="Unassembled WGS sequence"/>
</dbReference>
<name>A0A401LSV4_9BACE</name>
<reference evidence="1 2" key="1">
    <citation type="submission" date="2018-10" db="EMBL/GenBank/DDBJ databases">
        <title>Draft Genome Sequence of Bacteroides sp. KCTC 15687.</title>
        <authorList>
            <person name="Yu S.Y."/>
            <person name="Kim J.S."/>
            <person name="Oh B.S."/>
            <person name="Park S.H."/>
            <person name="Kang S.W."/>
            <person name="Park J.E."/>
            <person name="Choi S.H."/>
            <person name="Han K.I."/>
            <person name="Lee K.C."/>
            <person name="Eom M.K."/>
            <person name="Suh M.K."/>
            <person name="Lee D.H."/>
            <person name="Yoon H."/>
            <person name="Kim B."/>
            <person name="Yang S.J."/>
            <person name="Lee J.S."/>
            <person name="Lee J.H."/>
        </authorList>
    </citation>
    <scope>NUCLEOTIDE SEQUENCE [LARGE SCALE GENOMIC DNA]</scope>
    <source>
        <strain evidence="1 2">KCTC 15687</strain>
    </source>
</reference>
<organism evidence="1 2">
    <name type="scientific">Bacteroides faecalis</name>
    <dbReference type="NCBI Taxonomy" id="2447885"/>
    <lineage>
        <taxon>Bacteria</taxon>
        <taxon>Pseudomonadati</taxon>
        <taxon>Bacteroidota</taxon>
        <taxon>Bacteroidia</taxon>
        <taxon>Bacteroidales</taxon>
        <taxon>Bacteroidaceae</taxon>
        <taxon>Bacteroides</taxon>
    </lineage>
</organism>